<dbReference type="EMBL" id="JAESVP010000004">
    <property type="protein sequence ID" value="MBL4928327.1"/>
    <property type="molecule type" value="Genomic_DNA"/>
</dbReference>
<evidence type="ECO:0000313" key="1">
    <source>
        <dbReference type="EMBL" id="MBL4928327.1"/>
    </source>
</evidence>
<gene>
    <name evidence="1" type="ORF">JI744_09440</name>
</gene>
<dbReference type="Gene3D" id="1.10.357.10">
    <property type="entry name" value="Tetracycline Repressor, domain 2"/>
    <property type="match status" value="1"/>
</dbReference>
<sequence>MSRPRTLPDTQIFALVLSALSDQGEKAVSFGNLSRACGLAPATLAQRFGSVDGMIHAALLAEWDRLSAAVEGETADPDKGAQGLLKHLPTPSAAVLAVSLRNAALRQRAEDWRARVETAVAARRGGGPKGREVAAMLVAAWYSRQLWDSLGAKGFKLSDLMKRLG</sequence>
<evidence type="ECO:0000313" key="2">
    <source>
        <dbReference type="Proteomes" id="UP000619033"/>
    </source>
</evidence>
<name>A0A8J7MRL6_9RHOB</name>
<reference evidence="1" key="1">
    <citation type="submission" date="2021-01" db="EMBL/GenBank/DDBJ databases">
        <title>Genome seq and assembly of Tabrizicola sp. KVB23.</title>
        <authorList>
            <person name="Chhetri G."/>
        </authorList>
    </citation>
    <scope>NUCLEOTIDE SEQUENCE</scope>
    <source>
        <strain evidence="1">KVB23</strain>
    </source>
</reference>
<dbReference type="Proteomes" id="UP000619033">
    <property type="component" value="Unassembled WGS sequence"/>
</dbReference>
<protein>
    <submittedName>
        <fullName evidence="1">Transcriptional regulator</fullName>
    </submittedName>
</protein>
<dbReference type="AlphaFoldDB" id="A0A8J7MRL6"/>
<dbReference type="RefSeq" id="WP_202659968.1">
    <property type="nucleotide sequence ID" value="NZ_JAESVP010000004.1"/>
</dbReference>
<organism evidence="1 2">
    <name type="scientific">Fuscibacter oryzae</name>
    <dbReference type="NCBI Taxonomy" id="2803939"/>
    <lineage>
        <taxon>Bacteria</taxon>
        <taxon>Pseudomonadati</taxon>
        <taxon>Pseudomonadota</taxon>
        <taxon>Alphaproteobacteria</taxon>
        <taxon>Rhodobacterales</taxon>
        <taxon>Paracoccaceae</taxon>
        <taxon>Fuscibacter</taxon>
    </lineage>
</organism>
<proteinExistence type="predicted"/>
<accession>A0A8J7MRL6</accession>
<dbReference type="InterPro" id="IPR009057">
    <property type="entry name" value="Homeodomain-like_sf"/>
</dbReference>
<comment type="caution">
    <text evidence="1">The sequence shown here is derived from an EMBL/GenBank/DDBJ whole genome shotgun (WGS) entry which is preliminary data.</text>
</comment>
<dbReference type="SUPFAM" id="SSF46689">
    <property type="entry name" value="Homeodomain-like"/>
    <property type="match status" value="1"/>
</dbReference>
<keyword evidence="2" id="KW-1185">Reference proteome</keyword>